<name>A0A5C6RP98_9BACT</name>
<gene>
    <name evidence="3" type="ORF">FRY97_09025</name>
</gene>
<evidence type="ECO:0000313" key="3">
    <source>
        <dbReference type="EMBL" id="TXB63490.1"/>
    </source>
</evidence>
<sequence>MKRITIVLAGLSLALVFSLSSCGGSNSDAPAGADTASESASEEGGGQSEDNPFKAMEKAAEEIEKQMSGDGEKAEVVDFRKLKSLLPAKMAGLSRTDHGGEKVGMMGFKMSTAQATYGEGEKQIEAAIIDFAGVGMAMASLASWSTLEIDRESDEGYERTTTIGGHKAFEKYDAARQEGQVSIIMNDRILVTLEGQGITDSELREALSALDLDAIGNVR</sequence>
<feature type="chain" id="PRO_5022988665" description="Transposase" evidence="2">
    <location>
        <begin position="24"/>
        <end position="219"/>
    </location>
</feature>
<comment type="caution">
    <text evidence="3">The sequence shown here is derived from an EMBL/GenBank/DDBJ whole genome shotgun (WGS) entry which is preliminary data.</text>
</comment>
<feature type="signal peptide" evidence="2">
    <location>
        <begin position="1"/>
        <end position="23"/>
    </location>
</feature>
<dbReference type="EMBL" id="VOOR01000015">
    <property type="protein sequence ID" value="TXB63490.1"/>
    <property type="molecule type" value="Genomic_DNA"/>
</dbReference>
<dbReference type="Proteomes" id="UP000321580">
    <property type="component" value="Unassembled WGS sequence"/>
</dbReference>
<reference evidence="3 4" key="1">
    <citation type="submission" date="2019-08" db="EMBL/GenBank/DDBJ databases">
        <title>Genome of Phaeodactylibacter luteus.</title>
        <authorList>
            <person name="Bowman J.P."/>
        </authorList>
    </citation>
    <scope>NUCLEOTIDE SEQUENCE [LARGE SCALE GENOMIC DNA]</scope>
    <source>
        <strain evidence="3 4">KCTC 42180</strain>
    </source>
</reference>
<feature type="region of interest" description="Disordered" evidence="1">
    <location>
        <begin position="26"/>
        <end position="55"/>
    </location>
</feature>
<keyword evidence="2" id="KW-0732">Signal</keyword>
<dbReference type="PROSITE" id="PS51257">
    <property type="entry name" value="PROKAR_LIPOPROTEIN"/>
    <property type="match status" value="1"/>
</dbReference>
<evidence type="ECO:0000256" key="2">
    <source>
        <dbReference type="SAM" id="SignalP"/>
    </source>
</evidence>
<organism evidence="3 4">
    <name type="scientific">Phaeodactylibacter luteus</name>
    <dbReference type="NCBI Taxonomy" id="1564516"/>
    <lineage>
        <taxon>Bacteria</taxon>
        <taxon>Pseudomonadati</taxon>
        <taxon>Bacteroidota</taxon>
        <taxon>Saprospiria</taxon>
        <taxon>Saprospirales</taxon>
        <taxon>Haliscomenobacteraceae</taxon>
        <taxon>Phaeodactylibacter</taxon>
    </lineage>
</organism>
<dbReference type="OrthoDB" id="958801at2"/>
<protein>
    <recommendedName>
        <fullName evidence="5">Transposase</fullName>
    </recommendedName>
</protein>
<dbReference type="RefSeq" id="WP_147167129.1">
    <property type="nucleotide sequence ID" value="NZ_VOOR01000015.1"/>
</dbReference>
<keyword evidence="4" id="KW-1185">Reference proteome</keyword>
<evidence type="ECO:0000256" key="1">
    <source>
        <dbReference type="SAM" id="MobiDB-lite"/>
    </source>
</evidence>
<evidence type="ECO:0000313" key="4">
    <source>
        <dbReference type="Proteomes" id="UP000321580"/>
    </source>
</evidence>
<evidence type="ECO:0008006" key="5">
    <source>
        <dbReference type="Google" id="ProtNLM"/>
    </source>
</evidence>
<accession>A0A5C6RP98</accession>
<dbReference type="AlphaFoldDB" id="A0A5C6RP98"/>
<proteinExistence type="predicted"/>